<dbReference type="EMBL" id="JNSL01000118">
    <property type="protein sequence ID" value="KGA15299.1"/>
    <property type="molecule type" value="Genomic_DNA"/>
</dbReference>
<keyword evidence="5 8" id="KW-0472">Membrane</keyword>
<evidence type="ECO:0000256" key="8">
    <source>
        <dbReference type="SAM" id="Phobius"/>
    </source>
</evidence>
<keyword evidence="3 8" id="KW-0812">Transmembrane</keyword>
<sequence>MKMALIVLGAAIGGPMRFVIDQKIRTYTSKPYGIFTVNIVGSFLLGLTYGRVEEGFDLFAIGFAGAFTTWSTFMLDIYLAYELKRHKEAWVNLVMSLGIGLLAAWIGLQLAQ</sequence>
<gene>
    <name evidence="9" type="ORF">GM51_15200</name>
</gene>
<evidence type="ECO:0000256" key="7">
    <source>
        <dbReference type="ARBA" id="ARBA00035585"/>
    </source>
</evidence>
<comment type="catalytic activity">
    <reaction evidence="7">
        <text>fluoride(in) = fluoride(out)</text>
        <dbReference type="Rhea" id="RHEA:76159"/>
        <dbReference type="ChEBI" id="CHEBI:17051"/>
    </reaction>
    <physiologicalReaction direction="left-to-right" evidence="7">
        <dbReference type="Rhea" id="RHEA:76160"/>
    </physiologicalReaction>
</comment>
<accession>A0A094PZU7</accession>
<dbReference type="InterPro" id="IPR003691">
    <property type="entry name" value="FluC"/>
</dbReference>
<feature type="transmembrane region" description="Helical" evidence="8">
    <location>
        <begin position="56"/>
        <end position="81"/>
    </location>
</feature>
<proteinExistence type="inferred from homology"/>
<comment type="similarity">
    <text evidence="6">Belongs to the fluoride channel Fluc/FEX (TC 1.A.43) family.</text>
</comment>
<dbReference type="AlphaFoldDB" id="A0A094PZU7"/>
<keyword evidence="2" id="KW-1003">Cell membrane</keyword>
<organism evidence="9">
    <name type="scientific">freshwater metagenome</name>
    <dbReference type="NCBI Taxonomy" id="449393"/>
    <lineage>
        <taxon>unclassified sequences</taxon>
        <taxon>metagenomes</taxon>
        <taxon>ecological metagenomes</taxon>
    </lineage>
</organism>
<comment type="subcellular location">
    <subcellularLocation>
        <location evidence="1">Cell membrane</location>
        <topology evidence="1">Multi-pass membrane protein</topology>
    </subcellularLocation>
</comment>
<evidence type="ECO:0000256" key="5">
    <source>
        <dbReference type="ARBA" id="ARBA00023136"/>
    </source>
</evidence>
<reference evidence="9" key="1">
    <citation type="submission" date="2014-06" db="EMBL/GenBank/DDBJ databases">
        <title>Key roles for freshwater Actinobacteria revealed by deep metagenomic sequencing.</title>
        <authorList>
            <person name="Ghai R."/>
            <person name="Mizuno C.M."/>
            <person name="Picazo A."/>
            <person name="Camacho A."/>
            <person name="Rodriguez-Valera F."/>
        </authorList>
    </citation>
    <scope>NUCLEOTIDE SEQUENCE</scope>
</reference>
<evidence type="ECO:0000256" key="4">
    <source>
        <dbReference type="ARBA" id="ARBA00022989"/>
    </source>
</evidence>
<evidence type="ECO:0008006" key="10">
    <source>
        <dbReference type="Google" id="ProtNLM"/>
    </source>
</evidence>
<evidence type="ECO:0000256" key="6">
    <source>
        <dbReference type="ARBA" id="ARBA00035120"/>
    </source>
</evidence>
<dbReference type="HAMAP" id="MF_00454">
    <property type="entry name" value="FluC"/>
    <property type="match status" value="1"/>
</dbReference>
<dbReference type="PANTHER" id="PTHR28259">
    <property type="entry name" value="FLUORIDE EXPORT PROTEIN 1-RELATED"/>
    <property type="match status" value="1"/>
</dbReference>
<evidence type="ECO:0000256" key="2">
    <source>
        <dbReference type="ARBA" id="ARBA00022475"/>
    </source>
</evidence>
<dbReference type="GO" id="GO:0005886">
    <property type="term" value="C:plasma membrane"/>
    <property type="evidence" value="ECO:0007669"/>
    <property type="project" value="UniProtKB-SubCell"/>
</dbReference>
<feature type="transmembrane region" description="Helical" evidence="8">
    <location>
        <begin position="31"/>
        <end position="49"/>
    </location>
</feature>
<evidence type="ECO:0000313" key="9">
    <source>
        <dbReference type="EMBL" id="KGA15299.1"/>
    </source>
</evidence>
<evidence type="ECO:0000256" key="1">
    <source>
        <dbReference type="ARBA" id="ARBA00004651"/>
    </source>
</evidence>
<comment type="caution">
    <text evidence="9">The sequence shown here is derived from an EMBL/GenBank/DDBJ whole genome shotgun (WGS) entry which is preliminary data.</text>
</comment>
<feature type="transmembrane region" description="Helical" evidence="8">
    <location>
        <begin position="93"/>
        <end position="111"/>
    </location>
</feature>
<dbReference type="PANTHER" id="PTHR28259:SF1">
    <property type="entry name" value="FLUORIDE EXPORT PROTEIN 1-RELATED"/>
    <property type="match status" value="1"/>
</dbReference>
<name>A0A094PZU7_9ZZZZ</name>
<dbReference type="Pfam" id="PF02537">
    <property type="entry name" value="CRCB"/>
    <property type="match status" value="1"/>
</dbReference>
<dbReference type="GO" id="GO:1903425">
    <property type="term" value="F:fluoride transmembrane transporter activity"/>
    <property type="evidence" value="ECO:0007669"/>
    <property type="project" value="TreeGrafter"/>
</dbReference>
<protein>
    <recommendedName>
        <fullName evidence="10">Fluoride ion transporter CrcB</fullName>
    </recommendedName>
</protein>
<keyword evidence="4 8" id="KW-1133">Transmembrane helix</keyword>
<evidence type="ECO:0000256" key="3">
    <source>
        <dbReference type="ARBA" id="ARBA00022692"/>
    </source>
</evidence>